<gene>
    <name evidence="1" type="ORF">V6N11_079955</name>
</gene>
<evidence type="ECO:0000313" key="2">
    <source>
        <dbReference type="Proteomes" id="UP001396334"/>
    </source>
</evidence>
<dbReference type="Proteomes" id="UP001396334">
    <property type="component" value="Unassembled WGS sequence"/>
</dbReference>
<proteinExistence type="predicted"/>
<protein>
    <submittedName>
        <fullName evidence="1">Uncharacterized protein</fullName>
    </submittedName>
</protein>
<keyword evidence="2" id="KW-1185">Reference proteome</keyword>
<organism evidence="1 2">
    <name type="scientific">Hibiscus sabdariffa</name>
    <name type="common">roselle</name>
    <dbReference type="NCBI Taxonomy" id="183260"/>
    <lineage>
        <taxon>Eukaryota</taxon>
        <taxon>Viridiplantae</taxon>
        <taxon>Streptophyta</taxon>
        <taxon>Embryophyta</taxon>
        <taxon>Tracheophyta</taxon>
        <taxon>Spermatophyta</taxon>
        <taxon>Magnoliopsida</taxon>
        <taxon>eudicotyledons</taxon>
        <taxon>Gunneridae</taxon>
        <taxon>Pentapetalae</taxon>
        <taxon>rosids</taxon>
        <taxon>malvids</taxon>
        <taxon>Malvales</taxon>
        <taxon>Malvaceae</taxon>
        <taxon>Malvoideae</taxon>
        <taxon>Hibiscus</taxon>
    </lineage>
</organism>
<comment type="caution">
    <text evidence="1">The sequence shown here is derived from an EMBL/GenBank/DDBJ whole genome shotgun (WGS) entry which is preliminary data.</text>
</comment>
<sequence>MYPERLHIQLWSQRPSSSKANINKENVGQMESSNHILVALRDVVLPIVSSLNNLKHVAVHVLKEGDDRVLKEKNGRLMVGLIRNIGSKAANRGLATVASLYKKSVKHKKRGNDEKDKTKSS</sequence>
<accession>A0ABR2RWY6</accession>
<dbReference type="EMBL" id="JBBPBN010000020">
    <property type="protein sequence ID" value="KAK9017476.1"/>
    <property type="molecule type" value="Genomic_DNA"/>
</dbReference>
<evidence type="ECO:0000313" key="1">
    <source>
        <dbReference type="EMBL" id="KAK9017476.1"/>
    </source>
</evidence>
<name>A0ABR2RWY6_9ROSI</name>
<reference evidence="1 2" key="1">
    <citation type="journal article" date="2024" name="G3 (Bethesda)">
        <title>Genome assembly of Hibiscus sabdariffa L. provides insights into metabolisms of medicinal natural products.</title>
        <authorList>
            <person name="Kim T."/>
        </authorList>
    </citation>
    <scope>NUCLEOTIDE SEQUENCE [LARGE SCALE GENOMIC DNA]</scope>
    <source>
        <strain evidence="1">TK-2024</strain>
        <tissue evidence="1">Old leaves</tissue>
    </source>
</reference>